<dbReference type="InterPro" id="IPR002181">
    <property type="entry name" value="Fibrinogen_a/b/g_C_dom"/>
</dbReference>
<keyword evidence="1" id="KW-1015">Disulfide bond</keyword>
<dbReference type="PANTHER" id="PTHR19143">
    <property type="entry name" value="FIBRINOGEN/TENASCIN/ANGIOPOEITIN"/>
    <property type="match status" value="1"/>
</dbReference>
<evidence type="ECO:0000256" key="1">
    <source>
        <dbReference type="ARBA" id="ARBA00023157"/>
    </source>
</evidence>
<dbReference type="Proteomes" id="UP001283361">
    <property type="component" value="Unassembled WGS sequence"/>
</dbReference>
<organism evidence="4 5">
    <name type="scientific">Elysia crispata</name>
    <name type="common">lettuce slug</name>
    <dbReference type="NCBI Taxonomy" id="231223"/>
    <lineage>
        <taxon>Eukaryota</taxon>
        <taxon>Metazoa</taxon>
        <taxon>Spiralia</taxon>
        <taxon>Lophotrochozoa</taxon>
        <taxon>Mollusca</taxon>
        <taxon>Gastropoda</taxon>
        <taxon>Heterobranchia</taxon>
        <taxon>Euthyneura</taxon>
        <taxon>Panpulmonata</taxon>
        <taxon>Sacoglossa</taxon>
        <taxon>Placobranchoidea</taxon>
        <taxon>Plakobranchidae</taxon>
        <taxon>Elysia</taxon>
    </lineage>
</organism>
<dbReference type="InterPro" id="IPR036397">
    <property type="entry name" value="RNaseH_sf"/>
</dbReference>
<dbReference type="CDD" id="cd00087">
    <property type="entry name" value="FReD"/>
    <property type="match status" value="1"/>
</dbReference>
<dbReference type="PANTHER" id="PTHR19143:SF458">
    <property type="entry name" value="FIBRINOGEN C-TERMINAL DOMAIN-CONTAINING PROTEIN-RELATED"/>
    <property type="match status" value="1"/>
</dbReference>
<dbReference type="PROSITE" id="PS00514">
    <property type="entry name" value="FIBRINOGEN_C_1"/>
    <property type="match status" value="1"/>
</dbReference>
<evidence type="ECO:0000313" key="4">
    <source>
        <dbReference type="EMBL" id="KAK3735643.1"/>
    </source>
</evidence>
<dbReference type="EMBL" id="JAWDGP010006776">
    <property type="protein sequence ID" value="KAK3735643.1"/>
    <property type="molecule type" value="Genomic_DNA"/>
</dbReference>
<dbReference type="InterPro" id="IPR014716">
    <property type="entry name" value="Fibrinogen_a/b/g_C_1"/>
</dbReference>
<keyword evidence="5" id="KW-1185">Reference proteome</keyword>
<evidence type="ECO:0000256" key="2">
    <source>
        <dbReference type="SAM" id="MobiDB-lite"/>
    </source>
</evidence>
<feature type="compositionally biased region" description="Polar residues" evidence="2">
    <location>
        <begin position="417"/>
        <end position="426"/>
    </location>
</feature>
<evidence type="ECO:0000313" key="5">
    <source>
        <dbReference type="Proteomes" id="UP001283361"/>
    </source>
</evidence>
<sequence>MPTSSITVSPRRGEEMVRSAGRAQITGKEPRHIANFLRRFQTEQNDFLGRIITGDETWVYSWDPETKRQSAEWRDFDEPRPEKVRRKQGALKVMHMIFFDMNGVILRWPVPIGTTINAQYYKKVLQDKLRPAIRKKRPGLLESGILFHHNNAPVHTARAVTDVLAGYKWELLEHPRYSPDLAPCCDHQADMGGSTYFRLCLIFAAVFSLKVQGLELNLNREVFIPGTNDACAQLICESKGNGDTIERATVSRVKAGRASTQLLTVSTGSPHGELVFANIRGSGILKKNRAQIRVVLLKMSDCLTNELFYCHVTYLNKSGQRETTFTMTGHSQHSEVPDKTLTPISGSDPERSSLFHLSELEYLAQKLARVEGNFASAGDRLEKKLEAQSEAMRQRVLAMETAFNTRVSKLEDRLSSRHAQSKTSQRNSDEDVGKALEDMERRMEQLRTRVDTVAANNTLYASHDVVHQVQECVRGMGDDVTKTYPRYAVLDDDVIQRQILCDTQTNGGGWIVVQRRTRGGTDFFRDWTSYRQGFGALTGDFWFGNEAIHKLTNSAAYELRVDIRFEGRELFAEYAHFRIESESDKYRLQLGSYTGSAGDAMVSSNNMAFSTFDADHDSNAANCAIIGHGAWWYKSCYNANLNGRWKTPEPEGSVWILAKGKKPVSFSEMKIRRVKAPHEY</sequence>
<dbReference type="SMART" id="SM00186">
    <property type="entry name" value="FBG"/>
    <property type="match status" value="1"/>
</dbReference>
<dbReference type="GO" id="GO:0003676">
    <property type="term" value="F:nucleic acid binding"/>
    <property type="evidence" value="ECO:0007669"/>
    <property type="project" value="InterPro"/>
</dbReference>
<dbReference type="AlphaFoldDB" id="A0AAE0Y7H6"/>
<dbReference type="PROSITE" id="PS51406">
    <property type="entry name" value="FIBRINOGEN_C_2"/>
    <property type="match status" value="1"/>
</dbReference>
<dbReference type="InterPro" id="IPR020837">
    <property type="entry name" value="Fibrinogen_CS"/>
</dbReference>
<dbReference type="Gene3D" id="3.90.215.10">
    <property type="entry name" value="Gamma Fibrinogen, chain A, domain 1"/>
    <property type="match status" value="1"/>
</dbReference>
<feature type="region of interest" description="Disordered" evidence="2">
    <location>
        <begin position="409"/>
        <end position="433"/>
    </location>
</feature>
<proteinExistence type="predicted"/>
<evidence type="ECO:0000259" key="3">
    <source>
        <dbReference type="PROSITE" id="PS51406"/>
    </source>
</evidence>
<gene>
    <name evidence="4" type="ORF">RRG08_027939</name>
</gene>
<dbReference type="GO" id="GO:0005615">
    <property type="term" value="C:extracellular space"/>
    <property type="evidence" value="ECO:0007669"/>
    <property type="project" value="TreeGrafter"/>
</dbReference>
<dbReference type="InterPro" id="IPR001888">
    <property type="entry name" value="Transposase_1"/>
</dbReference>
<dbReference type="InterPro" id="IPR050373">
    <property type="entry name" value="Fibrinogen_C-term_domain"/>
</dbReference>
<dbReference type="SUPFAM" id="SSF56496">
    <property type="entry name" value="Fibrinogen C-terminal domain-like"/>
    <property type="match status" value="1"/>
</dbReference>
<dbReference type="InterPro" id="IPR036056">
    <property type="entry name" value="Fibrinogen-like_C"/>
</dbReference>
<dbReference type="Pfam" id="PF00147">
    <property type="entry name" value="Fibrinogen_C"/>
    <property type="match status" value="1"/>
</dbReference>
<name>A0AAE0Y7H6_9GAST</name>
<feature type="domain" description="Fibrinogen C-terminal" evidence="3">
    <location>
        <begin position="463"/>
        <end position="675"/>
    </location>
</feature>
<protein>
    <recommendedName>
        <fullName evidence="3">Fibrinogen C-terminal domain-containing protein</fullName>
    </recommendedName>
</protein>
<comment type="caution">
    <text evidence="4">The sequence shown here is derived from an EMBL/GenBank/DDBJ whole genome shotgun (WGS) entry which is preliminary data.</text>
</comment>
<dbReference type="Pfam" id="PF01359">
    <property type="entry name" value="Transposase_1"/>
    <property type="match status" value="1"/>
</dbReference>
<dbReference type="Gene3D" id="3.30.420.10">
    <property type="entry name" value="Ribonuclease H-like superfamily/Ribonuclease H"/>
    <property type="match status" value="1"/>
</dbReference>
<accession>A0AAE0Y7H6</accession>
<reference evidence="4" key="1">
    <citation type="journal article" date="2023" name="G3 (Bethesda)">
        <title>A reference genome for the long-term kleptoplast-retaining sea slug Elysia crispata morphotype clarki.</title>
        <authorList>
            <person name="Eastman K.E."/>
            <person name="Pendleton A.L."/>
            <person name="Shaikh M.A."/>
            <person name="Suttiyut T."/>
            <person name="Ogas R."/>
            <person name="Tomko P."/>
            <person name="Gavelis G."/>
            <person name="Widhalm J.R."/>
            <person name="Wisecaver J.H."/>
        </authorList>
    </citation>
    <scope>NUCLEOTIDE SEQUENCE</scope>
    <source>
        <strain evidence="4">ECLA1</strain>
    </source>
</reference>